<name>A0AAD5LQX8_PYTIN</name>
<comment type="caution">
    <text evidence="3">The sequence shown here is derived from an EMBL/GenBank/DDBJ whole genome shotgun (WGS) entry which is preliminary data.</text>
</comment>
<dbReference type="Pfam" id="PF26605">
    <property type="entry name" value="WLGC"/>
    <property type="match status" value="1"/>
</dbReference>
<dbReference type="Proteomes" id="UP001209570">
    <property type="component" value="Unassembled WGS sequence"/>
</dbReference>
<dbReference type="InterPro" id="IPR032675">
    <property type="entry name" value="LRR_dom_sf"/>
</dbReference>
<keyword evidence="1" id="KW-0472">Membrane</keyword>
<dbReference type="Gene3D" id="3.80.10.10">
    <property type="entry name" value="Ribonuclease Inhibitor"/>
    <property type="match status" value="1"/>
</dbReference>
<evidence type="ECO:0000259" key="2">
    <source>
        <dbReference type="Pfam" id="PF26605"/>
    </source>
</evidence>
<feature type="transmembrane region" description="Helical" evidence="1">
    <location>
        <begin position="63"/>
        <end position="83"/>
    </location>
</feature>
<evidence type="ECO:0000313" key="4">
    <source>
        <dbReference type="Proteomes" id="UP001209570"/>
    </source>
</evidence>
<keyword evidence="1" id="KW-1133">Transmembrane helix</keyword>
<sequence length="693" mass="74947">MARSALAPVGVAVLLLASAAWTVLLAILNARPNATANYLMGTAKFDAGEFWQVLTPPSRIRDAAIVGLAAIALLFVSLSLQALGATRVSRRTAPVGALRLRRPTARRRAAPIGAVDSARERWTVFAMESVELVLQLLTLHDLLRLGERLSLVAAYVALMGLNALSVFYFVSVAWRPSRRFHERMADAILDLAFAVGFPATQLAVAVVSFRGDLRFLRVRQRFAPGDPLMRRARVFSDPVETSRFSTTFSSLQTLSWQHVAVRLLFNALACWRWRGLLRELQQRRAASSPLLGVAATAAAKRSAAPVVPRACGGAFLLVVTAVALYTAQAVASARADCAPHGRQCPLFAYRWVPWASSAACACLLFVDQQLNPSRDKPVDVSAALALLAEAGALRGVQVVNRHVTPSLPRTLSGCHDLRQLVLINTNTRALPAWMAAAFPRLEYLHVEGSPDLDSLEAMPTQLFHSMRALHTIVLARHALLPRLPRFDGLTAARTLYLGGLDSVTRLPPLAAMARLQTLALVGLPELVALPDLADLAASLAAIHIPRRTALCCNGFLARGVADTSHELCYARCETPGLCFDARDSAFEAAHGWSLPNAATAALLQREVERGRVCPPRAVSDSDSDAGTRCVFCSGGCSDGRLYQRCDDGICFSDGFDPPTCWNDSAVVEMRRAMIRDGLPCNATDEAWLGCLAR</sequence>
<proteinExistence type="predicted"/>
<feature type="transmembrane region" description="Helical" evidence="1">
    <location>
        <begin position="149"/>
        <end position="171"/>
    </location>
</feature>
<organism evidence="3 4">
    <name type="scientific">Pythium insidiosum</name>
    <name type="common">Pythiosis disease agent</name>
    <dbReference type="NCBI Taxonomy" id="114742"/>
    <lineage>
        <taxon>Eukaryota</taxon>
        <taxon>Sar</taxon>
        <taxon>Stramenopiles</taxon>
        <taxon>Oomycota</taxon>
        <taxon>Peronosporomycetes</taxon>
        <taxon>Pythiales</taxon>
        <taxon>Pythiaceae</taxon>
        <taxon>Pythium</taxon>
    </lineage>
</organism>
<keyword evidence="1" id="KW-0812">Transmembrane</keyword>
<dbReference type="SUPFAM" id="SSF52058">
    <property type="entry name" value="L domain-like"/>
    <property type="match status" value="1"/>
</dbReference>
<dbReference type="EMBL" id="JAKCXM010000030">
    <property type="protein sequence ID" value="KAJ0406671.1"/>
    <property type="molecule type" value="Genomic_DNA"/>
</dbReference>
<feature type="transmembrane region" description="Helical" evidence="1">
    <location>
        <begin position="191"/>
        <end position="211"/>
    </location>
</feature>
<protein>
    <recommendedName>
        <fullName evidence="2">WLGC domain-containing protein</fullName>
    </recommendedName>
</protein>
<dbReference type="InterPro" id="IPR058256">
    <property type="entry name" value="WLGC"/>
</dbReference>
<accession>A0AAD5LQX8</accession>
<dbReference type="AlphaFoldDB" id="A0AAD5LQX8"/>
<gene>
    <name evidence="3" type="ORF">P43SY_009782</name>
</gene>
<keyword evidence="4" id="KW-1185">Reference proteome</keyword>
<evidence type="ECO:0000256" key="1">
    <source>
        <dbReference type="SAM" id="Phobius"/>
    </source>
</evidence>
<reference evidence="3" key="1">
    <citation type="submission" date="2021-12" db="EMBL/GenBank/DDBJ databases">
        <title>Prjna785345.</title>
        <authorList>
            <person name="Rujirawat T."/>
            <person name="Krajaejun T."/>
        </authorList>
    </citation>
    <scope>NUCLEOTIDE SEQUENCE</scope>
    <source>
        <strain evidence="3">Pi057C3</strain>
    </source>
</reference>
<feature type="domain" description="WLGC" evidence="2">
    <location>
        <begin position="638"/>
        <end position="690"/>
    </location>
</feature>
<evidence type="ECO:0000313" key="3">
    <source>
        <dbReference type="EMBL" id="KAJ0406671.1"/>
    </source>
</evidence>